<dbReference type="InterPro" id="IPR051201">
    <property type="entry name" value="Chloro_Bact_Ser_Proteases"/>
</dbReference>
<dbReference type="PANTHER" id="PTHR43343:SF3">
    <property type="entry name" value="PROTEASE DO-LIKE 8, CHLOROPLASTIC"/>
    <property type="match status" value="1"/>
</dbReference>
<comment type="caution">
    <text evidence="7">The sequence shown here is derived from an EMBL/GenBank/DDBJ whole genome shotgun (WGS) entry which is preliminary data.</text>
</comment>
<evidence type="ECO:0000259" key="6">
    <source>
        <dbReference type="SMART" id="SM00228"/>
    </source>
</evidence>
<evidence type="ECO:0000256" key="5">
    <source>
        <dbReference type="SAM" id="MobiDB-lite"/>
    </source>
</evidence>
<dbReference type="Pfam" id="PF13180">
    <property type="entry name" value="PDZ_2"/>
    <property type="match status" value="1"/>
</dbReference>
<dbReference type="SMART" id="SM00228">
    <property type="entry name" value="PDZ"/>
    <property type="match status" value="1"/>
</dbReference>
<dbReference type="InterPro" id="IPR001478">
    <property type="entry name" value="PDZ"/>
</dbReference>
<dbReference type="AlphaFoldDB" id="A0A0U9HYJ3"/>
<feature type="domain" description="PDZ" evidence="6">
    <location>
        <begin position="268"/>
        <end position="354"/>
    </location>
</feature>
<dbReference type="Pfam" id="PF13365">
    <property type="entry name" value="Trypsin_2"/>
    <property type="match status" value="1"/>
</dbReference>
<keyword evidence="3" id="KW-0378">Hydrolase</keyword>
<evidence type="ECO:0000256" key="1">
    <source>
        <dbReference type="ARBA" id="ARBA00010541"/>
    </source>
</evidence>
<dbReference type="Gene3D" id="2.30.42.10">
    <property type="match status" value="1"/>
</dbReference>
<protein>
    <submittedName>
        <fullName evidence="7">Peptidase S1 and S6 chymotrypsin/Hap</fullName>
    </submittedName>
</protein>
<organism evidence="7 8">
    <name type="scientific">Oceanobacillus picturae</name>
    <dbReference type="NCBI Taxonomy" id="171693"/>
    <lineage>
        <taxon>Bacteria</taxon>
        <taxon>Bacillati</taxon>
        <taxon>Bacillota</taxon>
        <taxon>Bacilli</taxon>
        <taxon>Bacillales</taxon>
        <taxon>Bacillaceae</taxon>
        <taxon>Oceanobacillus</taxon>
    </lineage>
</organism>
<dbReference type="OrthoDB" id="9758917at2"/>
<dbReference type="Gene3D" id="2.40.10.10">
    <property type="entry name" value="Trypsin-like serine proteases"/>
    <property type="match status" value="2"/>
</dbReference>
<dbReference type="GO" id="GO:0006508">
    <property type="term" value="P:proteolysis"/>
    <property type="evidence" value="ECO:0007669"/>
    <property type="project" value="UniProtKB-KW"/>
</dbReference>
<evidence type="ECO:0000313" key="8">
    <source>
        <dbReference type="Proteomes" id="UP000052946"/>
    </source>
</evidence>
<dbReference type="EMBL" id="BBXV01000012">
    <property type="protein sequence ID" value="GAQ17037.1"/>
    <property type="molecule type" value="Genomic_DNA"/>
</dbReference>
<dbReference type="InterPro" id="IPR009003">
    <property type="entry name" value="Peptidase_S1_PA"/>
</dbReference>
<reference evidence="8" key="1">
    <citation type="submission" date="2015-07" db="EMBL/GenBank/DDBJ databases">
        <title>Draft Genome Sequence of Oceanobacillus picturae Heshi-B3 that Was Isolated from Fermented Rice Bran with Aging Salted Mackerel, Which Was Named Heshiko as Traditional Fermented Seafood in Japan.</title>
        <authorList>
            <person name="Akuzawa S."/>
            <person name="Nakagawa J."/>
            <person name="Kanekatsu T."/>
            <person name="Kanesaki Y."/>
            <person name="Suzuki T."/>
        </authorList>
    </citation>
    <scope>NUCLEOTIDE SEQUENCE [LARGE SCALE GENOMIC DNA]</scope>
    <source>
        <strain evidence="8">Heshi-B3</strain>
    </source>
</reference>
<dbReference type="Proteomes" id="UP000052946">
    <property type="component" value="Unassembled WGS sequence"/>
</dbReference>
<sequence length="371" mass="38984">MTLTLSTHLDTTQTQTENTTEEVANATSETVSNIEVDKVSATSTSITDVIAETSEAVVGIVNLQTQQQNNMFSRQSTEESVESGTGSGVVYEVTENAAYIITNNHVIEDAQELEVTLYDGQTVSGELMGTDALTDIAIVKISGNFDVEPVKIGDSSALRSGDQVYAIGNPLGLDLSGTVTQGIVSAVNRSIEVSTSAGDWEIEVIQTDAAINPGNSGGALINANGELVGINSLKVSEDGVEGLGFAIPVNQVTTIVDELTANGEVVRPYVGVGLASLDEVSPYYLENLPEDITEGVIIGSLDESSAAAAAGLEKADIITALNGTVITDPSAFRNYLYTEVTVGDKLTITYYHDGEQRTAEITLTSNQTTNE</sequence>
<dbReference type="GO" id="GO:0004252">
    <property type="term" value="F:serine-type endopeptidase activity"/>
    <property type="evidence" value="ECO:0007669"/>
    <property type="project" value="InterPro"/>
</dbReference>
<evidence type="ECO:0000313" key="7">
    <source>
        <dbReference type="EMBL" id="GAQ17037.1"/>
    </source>
</evidence>
<accession>A0A0U9HYJ3</accession>
<dbReference type="PRINTS" id="PR00834">
    <property type="entry name" value="PROTEASES2C"/>
</dbReference>
<dbReference type="SUPFAM" id="SSF50156">
    <property type="entry name" value="PDZ domain-like"/>
    <property type="match status" value="1"/>
</dbReference>
<feature type="region of interest" description="Disordered" evidence="5">
    <location>
        <begin position="1"/>
        <end position="26"/>
    </location>
</feature>
<name>A0A0U9HYJ3_9BACI</name>
<keyword evidence="4" id="KW-0720">Serine protease</keyword>
<dbReference type="FunFam" id="2.40.10.10:FF:000001">
    <property type="entry name" value="Periplasmic serine protease DegS"/>
    <property type="match status" value="1"/>
</dbReference>
<reference evidence="7 8" key="2">
    <citation type="journal article" date="2016" name="Genome Announc.">
        <title>Draft Genome Sequence of Oceanobacillus picturae Heshi-B3, Isolated from Fermented Rice Bran in a Traditional Japanese Seafood Dish.</title>
        <authorList>
            <person name="Akuzawa S."/>
            <person name="Nagaoka J."/>
            <person name="Kanekatsu M."/>
            <person name="Kanesaki Y."/>
            <person name="Suzuki T."/>
        </authorList>
    </citation>
    <scope>NUCLEOTIDE SEQUENCE [LARGE SCALE GENOMIC DNA]</scope>
    <source>
        <strain evidence="7 8">Heshi-B3</strain>
    </source>
</reference>
<gene>
    <name evidence="7" type="ORF">OPHB3_0962</name>
</gene>
<dbReference type="SUPFAM" id="SSF50494">
    <property type="entry name" value="Trypsin-like serine proteases"/>
    <property type="match status" value="1"/>
</dbReference>
<keyword evidence="2" id="KW-0645">Protease</keyword>
<dbReference type="InterPro" id="IPR001940">
    <property type="entry name" value="Peptidase_S1C"/>
</dbReference>
<dbReference type="InterPro" id="IPR036034">
    <property type="entry name" value="PDZ_sf"/>
</dbReference>
<comment type="similarity">
    <text evidence="1">Belongs to the peptidase S1C family.</text>
</comment>
<dbReference type="PANTHER" id="PTHR43343">
    <property type="entry name" value="PEPTIDASE S12"/>
    <property type="match status" value="1"/>
</dbReference>
<proteinExistence type="inferred from homology"/>
<dbReference type="InterPro" id="IPR043504">
    <property type="entry name" value="Peptidase_S1_PA_chymotrypsin"/>
</dbReference>
<evidence type="ECO:0000256" key="4">
    <source>
        <dbReference type="ARBA" id="ARBA00022825"/>
    </source>
</evidence>
<evidence type="ECO:0000256" key="3">
    <source>
        <dbReference type="ARBA" id="ARBA00022801"/>
    </source>
</evidence>
<evidence type="ECO:0000256" key="2">
    <source>
        <dbReference type="ARBA" id="ARBA00022670"/>
    </source>
</evidence>